<dbReference type="EMBL" id="JBHSBL010000006">
    <property type="protein sequence ID" value="MFC4064542.1"/>
    <property type="molecule type" value="Genomic_DNA"/>
</dbReference>
<dbReference type="NCBIfam" id="NF047843">
    <property type="entry name" value="MST_Rv0443"/>
    <property type="match status" value="1"/>
</dbReference>
<feature type="domain" description="DinB-like" evidence="1">
    <location>
        <begin position="15"/>
        <end position="159"/>
    </location>
</feature>
<dbReference type="InterPro" id="IPR034660">
    <property type="entry name" value="DinB/YfiT-like"/>
</dbReference>
<gene>
    <name evidence="2" type="ORF">ACFO0C_06345</name>
</gene>
<protein>
    <submittedName>
        <fullName evidence="2">DinB family protein</fullName>
    </submittedName>
</protein>
<sequence>MDVRDILKDGYGRLPETIEAAVRDLTPEQLRWAPRAGANSIGWLVWHLTRVQDHHLTAVIGGEQIYVTGDWGPRFGLKSDPDDTGYGHTADQVRTVAPESWQTLTGYFGAVLTRTVAWLETLTPADLDRIVDRAWDPPVTLGVRLVSVLDDDAQHAGQAAYVRGILG</sequence>
<evidence type="ECO:0000313" key="3">
    <source>
        <dbReference type="Proteomes" id="UP001595867"/>
    </source>
</evidence>
<dbReference type="InterPro" id="IPR024775">
    <property type="entry name" value="DinB-like"/>
</dbReference>
<accession>A0ABV8INI5</accession>
<reference evidence="3" key="1">
    <citation type="journal article" date="2019" name="Int. J. Syst. Evol. Microbiol.">
        <title>The Global Catalogue of Microorganisms (GCM) 10K type strain sequencing project: providing services to taxonomists for standard genome sequencing and annotation.</title>
        <authorList>
            <consortium name="The Broad Institute Genomics Platform"/>
            <consortium name="The Broad Institute Genome Sequencing Center for Infectious Disease"/>
            <person name="Wu L."/>
            <person name="Ma J."/>
        </authorList>
    </citation>
    <scope>NUCLEOTIDE SEQUENCE [LARGE SCALE GENOMIC DNA]</scope>
    <source>
        <strain evidence="3">TBRC 5832</strain>
    </source>
</reference>
<name>A0ABV8INI5_9ACTN</name>
<dbReference type="Gene3D" id="1.20.120.450">
    <property type="entry name" value="dinb family like domain"/>
    <property type="match status" value="1"/>
</dbReference>
<dbReference type="Proteomes" id="UP001595867">
    <property type="component" value="Unassembled WGS sequence"/>
</dbReference>
<keyword evidence="3" id="KW-1185">Reference proteome</keyword>
<dbReference type="RefSeq" id="WP_378065591.1">
    <property type="nucleotide sequence ID" value="NZ_JBHSBL010000006.1"/>
</dbReference>
<comment type="caution">
    <text evidence="2">The sequence shown here is derived from an EMBL/GenBank/DDBJ whole genome shotgun (WGS) entry which is preliminary data.</text>
</comment>
<proteinExistence type="predicted"/>
<dbReference type="Pfam" id="PF12867">
    <property type="entry name" value="DinB_2"/>
    <property type="match status" value="1"/>
</dbReference>
<organism evidence="2 3">
    <name type="scientific">Actinoplanes subglobosus</name>
    <dbReference type="NCBI Taxonomy" id="1547892"/>
    <lineage>
        <taxon>Bacteria</taxon>
        <taxon>Bacillati</taxon>
        <taxon>Actinomycetota</taxon>
        <taxon>Actinomycetes</taxon>
        <taxon>Micromonosporales</taxon>
        <taxon>Micromonosporaceae</taxon>
        <taxon>Actinoplanes</taxon>
    </lineage>
</organism>
<dbReference type="SUPFAM" id="SSF109854">
    <property type="entry name" value="DinB/YfiT-like putative metalloenzymes"/>
    <property type="match status" value="1"/>
</dbReference>
<evidence type="ECO:0000313" key="2">
    <source>
        <dbReference type="EMBL" id="MFC4064542.1"/>
    </source>
</evidence>
<evidence type="ECO:0000259" key="1">
    <source>
        <dbReference type="Pfam" id="PF12867"/>
    </source>
</evidence>